<name>M7Y8K5_9BACT</name>
<gene>
    <name evidence="1" type="ORF">C943_04394</name>
</gene>
<evidence type="ECO:0000313" key="1">
    <source>
        <dbReference type="EMBL" id="EMS33516.1"/>
    </source>
</evidence>
<comment type="caution">
    <text evidence="1">The sequence shown here is derived from an EMBL/GenBank/DDBJ whole genome shotgun (WGS) entry which is preliminary data.</text>
</comment>
<reference evidence="1" key="1">
    <citation type="submission" date="2013-01" db="EMBL/GenBank/DDBJ databases">
        <title>Genome assembly of Mariniradius saccharolyticus AK6.</title>
        <authorList>
            <person name="Vaidya B."/>
            <person name="Khatri I."/>
            <person name="Tanuku N.R.S."/>
            <person name="Subramanian S."/>
            <person name="Pinnaka A."/>
        </authorList>
    </citation>
    <scope>NUCLEOTIDE SEQUENCE [LARGE SCALE GENOMIC DNA]</scope>
    <source>
        <strain evidence="1">AK6</strain>
    </source>
</reference>
<dbReference type="OrthoDB" id="1358039at2"/>
<dbReference type="eggNOG" id="ENOG5033D4Y">
    <property type="taxonomic scope" value="Bacteria"/>
</dbReference>
<dbReference type="PROSITE" id="PS51257">
    <property type="entry name" value="PROKAR_LIPOPROTEIN"/>
    <property type="match status" value="1"/>
</dbReference>
<protein>
    <recommendedName>
        <fullName evidence="3">Lipoprotein</fullName>
    </recommendedName>
</protein>
<dbReference type="InParanoid" id="M7Y8K5"/>
<evidence type="ECO:0000313" key="2">
    <source>
        <dbReference type="Proteomes" id="UP000010953"/>
    </source>
</evidence>
<evidence type="ECO:0008006" key="3">
    <source>
        <dbReference type="Google" id="ProtNLM"/>
    </source>
</evidence>
<sequence length="207" mass="23673">MRVKIILLATLILVSCGDLVRFEEPQPAGQSNEKRIPQNLVGQYLSLGDSSKLIIANGLIIKYSVSHFSDLVDSIEVKNIEGDTTFSGTEDKFRFEVVVKEDSIFQHWGYYDTLFNLAEGDILRKYKGHYFLNDRISENSWRVMILTKIDHGVTLGTISKKDDIDNLRAVTETKSDTIFSFRPTKTEMKKFLKGKGFSDRDTFFKVK</sequence>
<organism evidence="1 2">
    <name type="scientific">Mariniradius saccharolyticus AK6</name>
    <dbReference type="NCBI Taxonomy" id="1239962"/>
    <lineage>
        <taxon>Bacteria</taxon>
        <taxon>Pseudomonadati</taxon>
        <taxon>Bacteroidota</taxon>
        <taxon>Cytophagia</taxon>
        <taxon>Cytophagales</taxon>
        <taxon>Cyclobacteriaceae</taxon>
        <taxon>Mariniradius</taxon>
    </lineage>
</organism>
<dbReference type="Proteomes" id="UP000010953">
    <property type="component" value="Unassembled WGS sequence"/>
</dbReference>
<proteinExistence type="predicted"/>
<accession>M7Y8K5</accession>
<keyword evidence="2" id="KW-1185">Reference proteome</keyword>
<dbReference type="EMBL" id="AMZY02000009">
    <property type="protein sequence ID" value="EMS33516.1"/>
    <property type="molecule type" value="Genomic_DNA"/>
</dbReference>
<dbReference type="AlphaFoldDB" id="M7Y8K5"/>